<keyword evidence="8" id="KW-0443">Lipid metabolism</keyword>
<dbReference type="EC" id="2.3.1.-" evidence="11"/>
<dbReference type="FunCoup" id="T1EGB9">
    <property type="interactions" value="105"/>
</dbReference>
<dbReference type="EnsemblMetazoa" id="HelroT115941">
    <property type="protein sequence ID" value="HelroP115941"/>
    <property type="gene ID" value="HelroG115941"/>
</dbReference>
<dbReference type="CDD" id="cd07987">
    <property type="entry name" value="LPLAT_MGAT-like"/>
    <property type="match status" value="1"/>
</dbReference>
<proteinExistence type="inferred from homology"/>
<dbReference type="InterPro" id="IPR007130">
    <property type="entry name" value="DAGAT"/>
</dbReference>
<evidence type="ECO:0000256" key="5">
    <source>
        <dbReference type="ARBA" id="ARBA00022692"/>
    </source>
</evidence>
<protein>
    <recommendedName>
        <fullName evidence="11">Acyltransferase</fullName>
        <ecNumber evidence="11">2.3.1.-</ecNumber>
    </recommendedName>
</protein>
<dbReference type="Pfam" id="PF03982">
    <property type="entry name" value="DAGAT"/>
    <property type="match status" value="1"/>
</dbReference>
<dbReference type="Proteomes" id="UP000015101">
    <property type="component" value="Unassembled WGS sequence"/>
</dbReference>
<reference evidence="14" key="1">
    <citation type="submission" date="2012-12" db="EMBL/GenBank/DDBJ databases">
        <authorList>
            <person name="Hellsten U."/>
            <person name="Grimwood J."/>
            <person name="Chapman J.A."/>
            <person name="Shapiro H."/>
            <person name="Aerts A."/>
            <person name="Otillar R.P."/>
            <person name="Terry A.Y."/>
            <person name="Boore J.L."/>
            <person name="Simakov O."/>
            <person name="Marletaz F."/>
            <person name="Cho S.-J."/>
            <person name="Edsinger-Gonzales E."/>
            <person name="Havlak P."/>
            <person name="Kuo D.-H."/>
            <person name="Larsson T."/>
            <person name="Lv J."/>
            <person name="Arendt D."/>
            <person name="Savage R."/>
            <person name="Osoegawa K."/>
            <person name="de Jong P."/>
            <person name="Lindberg D.R."/>
            <person name="Seaver E.C."/>
            <person name="Weisblat D.A."/>
            <person name="Putnam N.H."/>
            <person name="Grigoriev I.V."/>
            <person name="Rokhsar D.S."/>
        </authorList>
    </citation>
    <scope>NUCLEOTIDE SEQUENCE</scope>
</reference>
<evidence type="ECO:0000256" key="9">
    <source>
        <dbReference type="ARBA" id="ARBA00023136"/>
    </source>
</evidence>
<dbReference type="eggNOG" id="KOG0831">
    <property type="taxonomic scope" value="Eukaryota"/>
</dbReference>
<dbReference type="OrthoDB" id="264532at2759"/>
<keyword evidence="9 11" id="KW-0472">Membrane</keyword>
<keyword evidence="7 11" id="KW-1133">Transmembrane helix</keyword>
<dbReference type="EMBL" id="KB097650">
    <property type="protein sequence ID" value="ESN92323.1"/>
    <property type="molecule type" value="Genomic_DNA"/>
</dbReference>
<evidence type="ECO:0000256" key="11">
    <source>
        <dbReference type="RuleBase" id="RU367023"/>
    </source>
</evidence>
<evidence type="ECO:0000256" key="2">
    <source>
        <dbReference type="ARBA" id="ARBA00005420"/>
    </source>
</evidence>
<dbReference type="AlphaFoldDB" id="T1EGB9"/>
<dbReference type="GO" id="GO:0004144">
    <property type="term" value="F:diacylglycerol O-acyltransferase activity"/>
    <property type="evidence" value="ECO:0000318"/>
    <property type="project" value="GO_Central"/>
</dbReference>
<keyword evidence="10" id="KW-0012">Acyltransferase</keyword>
<dbReference type="HOGENOM" id="CLU_023995_0_1_1"/>
<dbReference type="GO" id="GO:0005789">
    <property type="term" value="C:endoplasmic reticulum membrane"/>
    <property type="evidence" value="ECO:0000318"/>
    <property type="project" value="GO_Central"/>
</dbReference>
<keyword evidence="3" id="KW-0444">Lipid biosynthesis</keyword>
<dbReference type="KEGG" id="hro:HELRODRAFT_115941"/>
<keyword evidence="6 11" id="KW-0256">Endoplasmic reticulum</keyword>
<evidence type="ECO:0000256" key="6">
    <source>
        <dbReference type="ARBA" id="ARBA00022824"/>
    </source>
</evidence>
<feature type="transmembrane region" description="Helical" evidence="11">
    <location>
        <begin position="32"/>
        <end position="53"/>
    </location>
</feature>
<evidence type="ECO:0000256" key="4">
    <source>
        <dbReference type="ARBA" id="ARBA00022679"/>
    </source>
</evidence>
<reference evidence="12 14" key="2">
    <citation type="journal article" date="2013" name="Nature">
        <title>Insights into bilaterian evolution from three spiralian genomes.</title>
        <authorList>
            <person name="Simakov O."/>
            <person name="Marletaz F."/>
            <person name="Cho S.J."/>
            <person name="Edsinger-Gonzales E."/>
            <person name="Havlak P."/>
            <person name="Hellsten U."/>
            <person name="Kuo D.H."/>
            <person name="Larsson T."/>
            <person name="Lv J."/>
            <person name="Arendt D."/>
            <person name="Savage R."/>
            <person name="Osoegawa K."/>
            <person name="de Jong P."/>
            <person name="Grimwood J."/>
            <person name="Chapman J.A."/>
            <person name="Shapiro H."/>
            <person name="Aerts A."/>
            <person name="Otillar R.P."/>
            <person name="Terry A.Y."/>
            <person name="Boore J.L."/>
            <person name="Grigoriev I.V."/>
            <person name="Lindberg D.R."/>
            <person name="Seaver E.C."/>
            <person name="Weisblat D.A."/>
            <person name="Putnam N.H."/>
            <person name="Rokhsar D.S."/>
        </authorList>
    </citation>
    <scope>NUCLEOTIDE SEQUENCE</scope>
</reference>
<accession>T1EGB9</accession>
<feature type="transmembrane region" description="Helical" evidence="11">
    <location>
        <begin position="59"/>
        <end position="75"/>
    </location>
</feature>
<evidence type="ECO:0000256" key="8">
    <source>
        <dbReference type="ARBA" id="ARBA00023098"/>
    </source>
</evidence>
<dbReference type="PANTHER" id="PTHR12317">
    <property type="entry name" value="DIACYLGLYCEROL O-ACYLTRANSFERASE"/>
    <property type="match status" value="1"/>
</dbReference>
<evidence type="ECO:0000256" key="3">
    <source>
        <dbReference type="ARBA" id="ARBA00022516"/>
    </source>
</evidence>
<dbReference type="GeneID" id="20195621"/>
<dbReference type="EMBL" id="AMQM01007637">
    <property type="status" value="NOT_ANNOTATED_CDS"/>
    <property type="molecule type" value="Genomic_DNA"/>
</dbReference>
<sequence length="348" mass="39941">MAITFFSVTLKKYFTALKMFFSKRCRRNLETFVTVLWTFSVFLVSFTGVVLFFCLLCSSYYYLALFYVVWFVYDFKTCEQGGRAIGCLKRSKIWDYLRDYFPAKLHKTEDFEKNNNYMLIYHPHGIAASAVFTCLTTGGTGVSKLFEGFTFRPLTLRCFFFCPFSRDYLTSFGLCAASKESIHHLLTKCGTNNALVLVVGGNREALEANPGNFNLVLSRRKGFVKLALQHGTPLVPVYSFGETDLYSQIMPQPGSKLHAFQQIMLTHLTFAPPFFYGLGLFGFKYGILPYRKPVNVVVGSPLKVPTILDPSDDEINEWHKKYVDRLVDHFEKHKLQFGLKEDDHLNIL</sequence>
<dbReference type="PANTHER" id="PTHR12317:SF79">
    <property type="entry name" value="ACYLTRANSFERASE"/>
    <property type="match status" value="1"/>
</dbReference>
<comment type="subcellular location">
    <subcellularLocation>
        <location evidence="1 11">Endoplasmic reticulum membrane</location>
        <topology evidence="1 11">Multi-pass membrane protein</topology>
    </subcellularLocation>
</comment>
<evidence type="ECO:0000256" key="7">
    <source>
        <dbReference type="ARBA" id="ARBA00022989"/>
    </source>
</evidence>
<keyword evidence="14" id="KW-1185">Reference proteome</keyword>
<dbReference type="STRING" id="6412.T1EGB9"/>
<gene>
    <name evidence="13" type="primary">20195621</name>
    <name evidence="12" type="ORF">HELRODRAFT_115941</name>
</gene>
<name>T1EGB9_HELRO</name>
<dbReference type="InParanoid" id="T1EGB9"/>
<organism evidence="13 14">
    <name type="scientific">Helobdella robusta</name>
    <name type="common">Californian leech</name>
    <dbReference type="NCBI Taxonomy" id="6412"/>
    <lineage>
        <taxon>Eukaryota</taxon>
        <taxon>Metazoa</taxon>
        <taxon>Spiralia</taxon>
        <taxon>Lophotrochozoa</taxon>
        <taxon>Annelida</taxon>
        <taxon>Clitellata</taxon>
        <taxon>Hirudinea</taxon>
        <taxon>Rhynchobdellida</taxon>
        <taxon>Glossiphoniidae</taxon>
        <taxon>Helobdella</taxon>
    </lineage>
</organism>
<evidence type="ECO:0000256" key="10">
    <source>
        <dbReference type="ARBA" id="ARBA00023315"/>
    </source>
</evidence>
<evidence type="ECO:0000313" key="14">
    <source>
        <dbReference type="Proteomes" id="UP000015101"/>
    </source>
</evidence>
<dbReference type="CTD" id="20195621"/>
<keyword evidence="5 11" id="KW-0812">Transmembrane</keyword>
<reference evidence="13" key="3">
    <citation type="submission" date="2015-06" db="UniProtKB">
        <authorList>
            <consortium name="EnsemblMetazoa"/>
        </authorList>
    </citation>
    <scope>IDENTIFICATION</scope>
</reference>
<evidence type="ECO:0000256" key="1">
    <source>
        <dbReference type="ARBA" id="ARBA00004477"/>
    </source>
</evidence>
<evidence type="ECO:0000313" key="13">
    <source>
        <dbReference type="EnsemblMetazoa" id="HelroP115941"/>
    </source>
</evidence>
<comment type="similarity">
    <text evidence="2 11">Belongs to the diacylglycerol acyltransferase family.</text>
</comment>
<dbReference type="OMA" id="FPFRREF"/>
<dbReference type="RefSeq" id="XP_009029564.1">
    <property type="nucleotide sequence ID" value="XM_009031316.1"/>
</dbReference>
<keyword evidence="4 11" id="KW-0808">Transferase</keyword>
<evidence type="ECO:0000313" key="12">
    <source>
        <dbReference type="EMBL" id="ESN92323.1"/>
    </source>
</evidence>
<dbReference type="GO" id="GO:0019432">
    <property type="term" value="P:triglyceride biosynthetic process"/>
    <property type="evidence" value="ECO:0000318"/>
    <property type="project" value="GO_Central"/>
</dbReference>